<evidence type="ECO:0000256" key="5">
    <source>
        <dbReference type="ARBA" id="ARBA00022840"/>
    </source>
</evidence>
<proteinExistence type="inferred from homology"/>
<accession>A0ABP7X8M6</accession>
<dbReference type="SUPFAM" id="SSF63418">
    <property type="entry name" value="MurE/MurF N-terminal domain"/>
    <property type="match status" value="1"/>
</dbReference>
<dbReference type="PANTHER" id="PTHR43024:SF1">
    <property type="entry name" value="UDP-N-ACETYLMURAMOYL-TRIPEPTIDE--D-ALANYL-D-ALANINE LIGASE"/>
    <property type="match status" value="1"/>
</dbReference>
<dbReference type="SUPFAM" id="SSF53244">
    <property type="entry name" value="MurD-like peptide ligases, peptide-binding domain"/>
    <property type="match status" value="1"/>
</dbReference>
<dbReference type="InterPro" id="IPR004101">
    <property type="entry name" value="Mur_ligase_C"/>
</dbReference>
<dbReference type="InterPro" id="IPR036565">
    <property type="entry name" value="Mur-like_cat_sf"/>
</dbReference>
<evidence type="ECO:0000259" key="13">
    <source>
        <dbReference type="Pfam" id="PF08245"/>
    </source>
</evidence>
<comment type="caution">
    <text evidence="14">The sequence shown here is derived from an EMBL/GenBank/DDBJ whole genome shotgun (WGS) entry which is preliminary data.</text>
</comment>
<dbReference type="PANTHER" id="PTHR43024">
    <property type="entry name" value="UDP-N-ACETYLMURAMOYL-TRIPEPTIDE--D-ALANYL-D-ALANINE LIGASE"/>
    <property type="match status" value="1"/>
</dbReference>
<evidence type="ECO:0000313" key="14">
    <source>
        <dbReference type="EMBL" id="GAA4107483.1"/>
    </source>
</evidence>
<comment type="similarity">
    <text evidence="10">Belongs to the MurCDEF family. MurF subfamily.</text>
</comment>
<dbReference type="InterPro" id="IPR013221">
    <property type="entry name" value="Mur_ligase_cen"/>
</dbReference>
<evidence type="ECO:0000256" key="9">
    <source>
        <dbReference type="ARBA" id="ARBA00023316"/>
    </source>
</evidence>
<dbReference type="NCBIfam" id="TIGR01143">
    <property type="entry name" value="murF"/>
    <property type="match status" value="1"/>
</dbReference>
<evidence type="ECO:0000256" key="3">
    <source>
        <dbReference type="ARBA" id="ARBA00022618"/>
    </source>
</evidence>
<keyword evidence="5 10" id="KW-0067">ATP-binding</keyword>
<reference evidence="15" key="1">
    <citation type="journal article" date="2019" name="Int. J. Syst. Evol. Microbiol.">
        <title>The Global Catalogue of Microorganisms (GCM) 10K type strain sequencing project: providing services to taxonomists for standard genome sequencing and annotation.</title>
        <authorList>
            <consortium name="The Broad Institute Genomics Platform"/>
            <consortium name="The Broad Institute Genome Sequencing Center for Infectious Disease"/>
            <person name="Wu L."/>
            <person name="Ma J."/>
        </authorList>
    </citation>
    <scope>NUCLEOTIDE SEQUENCE [LARGE SCALE GENOMIC DNA]</scope>
    <source>
        <strain evidence="15">JCM 16703</strain>
    </source>
</reference>
<feature type="binding site" evidence="10">
    <location>
        <begin position="105"/>
        <end position="111"/>
    </location>
    <ligand>
        <name>ATP</name>
        <dbReference type="ChEBI" id="CHEBI:30616"/>
    </ligand>
</feature>
<dbReference type="InterPro" id="IPR051046">
    <property type="entry name" value="MurCDEF_CellWall_CoF430Synth"/>
</dbReference>
<evidence type="ECO:0000259" key="12">
    <source>
        <dbReference type="Pfam" id="PF02875"/>
    </source>
</evidence>
<dbReference type="EC" id="6.3.2.10" evidence="10 11"/>
<evidence type="ECO:0000256" key="7">
    <source>
        <dbReference type="ARBA" id="ARBA00022984"/>
    </source>
</evidence>
<comment type="subcellular location">
    <subcellularLocation>
        <location evidence="10 11">Cytoplasm</location>
    </subcellularLocation>
</comment>
<keyword evidence="2 10" id="KW-0436">Ligase</keyword>
<keyword evidence="6 10" id="KW-0133">Cell shape</keyword>
<evidence type="ECO:0000256" key="11">
    <source>
        <dbReference type="RuleBase" id="RU004136"/>
    </source>
</evidence>
<dbReference type="Gene3D" id="3.40.1190.10">
    <property type="entry name" value="Mur-like, catalytic domain"/>
    <property type="match status" value="1"/>
</dbReference>
<protein>
    <recommendedName>
        <fullName evidence="10 11">UDP-N-acetylmuramoyl-tripeptide--D-alanyl-D-alanine ligase</fullName>
        <ecNumber evidence="10 11">6.3.2.10</ecNumber>
    </recommendedName>
    <alternativeName>
        <fullName evidence="10">D-alanyl-D-alanine-adding enzyme</fullName>
    </alternativeName>
</protein>
<gene>
    <name evidence="10" type="primary">murF</name>
    <name evidence="14" type="ORF">GCM10022215_00380</name>
</gene>
<evidence type="ECO:0000256" key="1">
    <source>
        <dbReference type="ARBA" id="ARBA00022490"/>
    </source>
</evidence>
<keyword evidence="9 10" id="KW-0961">Cell wall biogenesis/degradation</keyword>
<comment type="function">
    <text evidence="10 11">Involved in cell wall formation. Catalyzes the final step in the synthesis of UDP-N-acetylmuramoyl-pentapeptide, the precursor of murein.</text>
</comment>
<dbReference type="Pfam" id="PF02875">
    <property type="entry name" value="Mur_ligase_C"/>
    <property type="match status" value="1"/>
</dbReference>
<dbReference type="InterPro" id="IPR035911">
    <property type="entry name" value="MurE/MurF_N"/>
</dbReference>
<evidence type="ECO:0000313" key="15">
    <source>
        <dbReference type="Proteomes" id="UP001501495"/>
    </source>
</evidence>
<keyword evidence="1 10" id="KW-0963">Cytoplasm</keyword>
<dbReference type="Pfam" id="PF08245">
    <property type="entry name" value="Mur_ligase_M"/>
    <property type="match status" value="1"/>
</dbReference>
<dbReference type="GO" id="GO:0016874">
    <property type="term" value="F:ligase activity"/>
    <property type="evidence" value="ECO:0007669"/>
    <property type="project" value="UniProtKB-KW"/>
</dbReference>
<sequence>MRFRASQAAHATHGTLHGEDVVLDTVAFDTRSLVPGQLFVPLVAERDGHDFLDAAVAAGAAATLASREVESGIPVIRVADTAAALIDLATWARQQLPARVVGVTGSVGKTSTKDLIRAAVAPQRRVWANEKSFNNESGLPTTILAAPDDTEVLVLEMGMRGFGQITQLCGIGRPQIGVVTAVGYSHTEKVGGIEGVAKAKGELVEALPADGTAVLNADDHRVAAMSSRTQASVLTYGRAEGADVRIADLTLDALARARFTVHTPWGSTDLALAVGGAHMASNAAAAIAVAGALGVDLAVAAEALSTARLSAMRMQVLDAAGGGRVVNDAYNANPTSTRAALDALAAMDAERRVAVLGMMGELDDPETGHREVAEHAATLGIELVAAGTDLYGVPGRPAEQVLAELGPVPPGTAVLVKASRSVGLDALADALAAAD</sequence>
<comment type="pathway">
    <text evidence="10 11">Cell wall biogenesis; peptidoglycan biosynthesis.</text>
</comment>
<evidence type="ECO:0000256" key="8">
    <source>
        <dbReference type="ARBA" id="ARBA00023306"/>
    </source>
</evidence>
<keyword evidence="7 10" id="KW-0573">Peptidoglycan synthesis</keyword>
<dbReference type="SUPFAM" id="SSF53623">
    <property type="entry name" value="MurD-like peptide ligases, catalytic domain"/>
    <property type="match status" value="1"/>
</dbReference>
<keyword evidence="15" id="KW-1185">Reference proteome</keyword>
<dbReference type="Gene3D" id="3.90.190.20">
    <property type="entry name" value="Mur ligase, C-terminal domain"/>
    <property type="match status" value="1"/>
</dbReference>
<keyword evidence="8 10" id="KW-0131">Cell cycle</keyword>
<evidence type="ECO:0000256" key="4">
    <source>
        <dbReference type="ARBA" id="ARBA00022741"/>
    </source>
</evidence>
<feature type="domain" description="Mur ligase C-terminal" evidence="12">
    <location>
        <begin position="312"/>
        <end position="427"/>
    </location>
</feature>
<dbReference type="Proteomes" id="UP001501495">
    <property type="component" value="Unassembled WGS sequence"/>
</dbReference>
<evidence type="ECO:0000256" key="2">
    <source>
        <dbReference type="ARBA" id="ARBA00022598"/>
    </source>
</evidence>
<comment type="catalytic activity">
    <reaction evidence="10 11">
        <text>D-alanyl-D-alanine + UDP-N-acetyl-alpha-D-muramoyl-L-alanyl-gamma-D-glutamyl-meso-2,6-diaminopimelate + ATP = UDP-N-acetyl-alpha-D-muramoyl-L-alanyl-gamma-D-glutamyl-meso-2,6-diaminopimeloyl-D-alanyl-D-alanine + ADP + phosphate + H(+)</text>
        <dbReference type="Rhea" id="RHEA:28374"/>
        <dbReference type="ChEBI" id="CHEBI:15378"/>
        <dbReference type="ChEBI" id="CHEBI:30616"/>
        <dbReference type="ChEBI" id="CHEBI:43474"/>
        <dbReference type="ChEBI" id="CHEBI:57822"/>
        <dbReference type="ChEBI" id="CHEBI:61386"/>
        <dbReference type="ChEBI" id="CHEBI:83905"/>
        <dbReference type="ChEBI" id="CHEBI:456216"/>
        <dbReference type="EC" id="6.3.2.10"/>
    </reaction>
</comment>
<dbReference type="InterPro" id="IPR005863">
    <property type="entry name" value="UDP-N-AcMur_synth"/>
</dbReference>
<dbReference type="EMBL" id="BAAAZH010000001">
    <property type="protein sequence ID" value="GAA4107483.1"/>
    <property type="molecule type" value="Genomic_DNA"/>
</dbReference>
<organism evidence="14 15">
    <name type="scientific">Nocardioides fonticola</name>
    <dbReference type="NCBI Taxonomy" id="450363"/>
    <lineage>
        <taxon>Bacteria</taxon>
        <taxon>Bacillati</taxon>
        <taxon>Actinomycetota</taxon>
        <taxon>Actinomycetes</taxon>
        <taxon>Propionibacteriales</taxon>
        <taxon>Nocardioidaceae</taxon>
        <taxon>Nocardioides</taxon>
    </lineage>
</organism>
<keyword evidence="4 10" id="KW-0547">Nucleotide-binding</keyword>
<dbReference type="InterPro" id="IPR036615">
    <property type="entry name" value="Mur_ligase_C_dom_sf"/>
</dbReference>
<dbReference type="RefSeq" id="WP_344731154.1">
    <property type="nucleotide sequence ID" value="NZ_BAAAZH010000001.1"/>
</dbReference>
<name>A0ABP7X8M6_9ACTN</name>
<evidence type="ECO:0000256" key="6">
    <source>
        <dbReference type="ARBA" id="ARBA00022960"/>
    </source>
</evidence>
<dbReference type="HAMAP" id="MF_02019">
    <property type="entry name" value="MurF"/>
    <property type="match status" value="1"/>
</dbReference>
<keyword evidence="3 10" id="KW-0132">Cell division</keyword>
<feature type="domain" description="Mur ligase central" evidence="13">
    <location>
        <begin position="103"/>
        <end position="290"/>
    </location>
</feature>
<dbReference type="Gene3D" id="3.40.1390.10">
    <property type="entry name" value="MurE/MurF, N-terminal domain"/>
    <property type="match status" value="1"/>
</dbReference>
<evidence type="ECO:0000256" key="10">
    <source>
        <dbReference type="HAMAP-Rule" id="MF_02019"/>
    </source>
</evidence>